<proteinExistence type="inferred from homology"/>
<evidence type="ECO:0000313" key="11">
    <source>
        <dbReference type="EMBL" id="PWL51442.1"/>
    </source>
</evidence>
<keyword evidence="6 7" id="KW-0472">Membrane</keyword>
<organism evidence="12 13">
    <name type="scientific">Clostridium cadaveris</name>
    <dbReference type="NCBI Taxonomy" id="1529"/>
    <lineage>
        <taxon>Bacteria</taxon>
        <taxon>Bacillati</taxon>
        <taxon>Bacillota</taxon>
        <taxon>Clostridia</taxon>
        <taxon>Eubacteriales</taxon>
        <taxon>Clostridiaceae</taxon>
        <taxon>Clostridium</taxon>
    </lineage>
</organism>
<feature type="domain" description="Nucleoside transporter/FeoB GTPase Gate" evidence="10">
    <location>
        <begin position="91"/>
        <end position="188"/>
    </location>
</feature>
<feature type="transmembrane region" description="Helical" evidence="7">
    <location>
        <begin position="289"/>
        <end position="307"/>
    </location>
</feature>
<evidence type="ECO:0000256" key="6">
    <source>
        <dbReference type="ARBA" id="ARBA00023136"/>
    </source>
</evidence>
<keyword evidence="5 7" id="KW-1133">Transmembrane helix</keyword>
<feature type="transmembrane region" description="Helical" evidence="7">
    <location>
        <begin position="88"/>
        <end position="111"/>
    </location>
</feature>
<dbReference type="Proteomes" id="UP000246114">
    <property type="component" value="Unassembled WGS sequence"/>
</dbReference>
<dbReference type="NCBIfam" id="TIGR00804">
    <property type="entry name" value="nupC"/>
    <property type="match status" value="1"/>
</dbReference>
<evidence type="ECO:0000259" key="10">
    <source>
        <dbReference type="Pfam" id="PF07670"/>
    </source>
</evidence>
<feature type="transmembrane region" description="Helical" evidence="7">
    <location>
        <begin position="34"/>
        <end position="52"/>
    </location>
</feature>
<evidence type="ECO:0000256" key="3">
    <source>
        <dbReference type="ARBA" id="ARBA00022475"/>
    </source>
</evidence>
<dbReference type="Pfam" id="PF07662">
    <property type="entry name" value="Nucleos_tra2_C"/>
    <property type="match status" value="1"/>
</dbReference>
<dbReference type="PANTHER" id="PTHR10590:SF4">
    <property type="entry name" value="SOLUTE CARRIER FAMILY 28 MEMBER 3"/>
    <property type="match status" value="1"/>
</dbReference>
<dbReference type="InterPro" id="IPR008276">
    <property type="entry name" value="C_nuclsd_transpt"/>
</dbReference>
<feature type="transmembrane region" description="Helical" evidence="7">
    <location>
        <begin position="250"/>
        <end position="277"/>
    </location>
</feature>
<feature type="domain" description="Concentrative nucleoside transporter N-terminal" evidence="8">
    <location>
        <begin position="8"/>
        <end position="80"/>
    </location>
</feature>
<dbReference type="InterPro" id="IPR011642">
    <property type="entry name" value="Gate_dom"/>
</dbReference>
<keyword evidence="4 7" id="KW-0812">Transmembrane</keyword>
<dbReference type="InterPro" id="IPR002668">
    <property type="entry name" value="CNT_N_dom"/>
</dbReference>
<evidence type="ECO:0000313" key="14">
    <source>
        <dbReference type="Proteomes" id="UP000246114"/>
    </source>
</evidence>
<evidence type="ECO:0000256" key="5">
    <source>
        <dbReference type="ARBA" id="ARBA00022989"/>
    </source>
</evidence>
<dbReference type="Pfam" id="PF01773">
    <property type="entry name" value="Nucleos_tra2_N"/>
    <property type="match status" value="1"/>
</dbReference>
<dbReference type="eggNOG" id="COG1972">
    <property type="taxonomic scope" value="Bacteria"/>
</dbReference>
<keyword evidence="7" id="KW-0813">Transport</keyword>
<evidence type="ECO:0000256" key="7">
    <source>
        <dbReference type="RuleBase" id="RU362018"/>
    </source>
</evidence>
<dbReference type="GO" id="GO:0005886">
    <property type="term" value="C:plasma membrane"/>
    <property type="evidence" value="ECO:0007669"/>
    <property type="project" value="UniProtKB-SubCell"/>
</dbReference>
<dbReference type="EMBL" id="FOOE01000008">
    <property type="protein sequence ID" value="SFF73632.1"/>
    <property type="molecule type" value="Genomic_DNA"/>
</dbReference>
<reference evidence="12 13" key="1">
    <citation type="submission" date="2016-10" db="EMBL/GenBank/DDBJ databases">
        <authorList>
            <person name="de Groot N.N."/>
        </authorList>
    </citation>
    <scope>NUCLEOTIDE SEQUENCE [LARGE SCALE GENOMIC DNA]</scope>
    <source>
        <strain evidence="12 13">NLAE-zl-G419</strain>
    </source>
</reference>
<gene>
    <name evidence="11" type="ORF">DBY38_14490</name>
    <name evidence="12" type="ORF">SAMN04487885_108123</name>
</gene>
<evidence type="ECO:0000256" key="4">
    <source>
        <dbReference type="ARBA" id="ARBA00022692"/>
    </source>
</evidence>
<dbReference type="GO" id="GO:0005337">
    <property type="term" value="F:nucleoside transmembrane transporter activity"/>
    <property type="evidence" value="ECO:0007669"/>
    <property type="project" value="InterPro"/>
</dbReference>
<feature type="transmembrane region" description="Helical" evidence="7">
    <location>
        <begin position="166"/>
        <end position="188"/>
    </location>
</feature>
<evidence type="ECO:0000256" key="2">
    <source>
        <dbReference type="ARBA" id="ARBA00009033"/>
    </source>
</evidence>
<evidence type="ECO:0000313" key="12">
    <source>
        <dbReference type="EMBL" id="SFF73632.1"/>
    </source>
</evidence>
<feature type="transmembrane region" description="Helical" evidence="7">
    <location>
        <begin position="6"/>
        <end position="22"/>
    </location>
</feature>
<evidence type="ECO:0000313" key="13">
    <source>
        <dbReference type="Proteomes" id="UP000182135"/>
    </source>
</evidence>
<accession>A0A1I2L2T5</accession>
<dbReference type="RefSeq" id="WP_027637749.1">
    <property type="nucleotide sequence ID" value="NZ_BAAACD010000008.1"/>
</dbReference>
<dbReference type="Proteomes" id="UP000182135">
    <property type="component" value="Unassembled WGS sequence"/>
</dbReference>
<name>A0A1I2L2T5_9CLOT</name>
<dbReference type="PANTHER" id="PTHR10590">
    <property type="entry name" value="SODIUM/NUCLEOSIDE COTRANSPORTER"/>
    <property type="match status" value="1"/>
</dbReference>
<dbReference type="OrthoDB" id="9766455at2"/>
<evidence type="ECO:0000259" key="9">
    <source>
        <dbReference type="Pfam" id="PF07662"/>
    </source>
</evidence>
<dbReference type="GO" id="GO:0015293">
    <property type="term" value="F:symporter activity"/>
    <property type="evidence" value="ECO:0007669"/>
    <property type="project" value="TreeGrafter"/>
</dbReference>
<evidence type="ECO:0000256" key="1">
    <source>
        <dbReference type="ARBA" id="ARBA00004651"/>
    </source>
</evidence>
<sequence>MRILNGLLGISVIFIIAYFMSSDRKSINWRTISIGFLLQLFFAFLVLMSPFGKKVLGKLSSGVTKIIDYANEGINFLFGSVIPKDGGMIFAFQVLTIIIFISSLVAVLYYLGIMQMVVRIIGGGLAKLLGTSQVETLSAAANIFLSQTEAPLLIRPYILRLSTSELFTVMVGGLASVSGSVLVGYNLMGVPLEYLIAASFMAAPAGLIISKIIMPEKEKLKSDESVTFDKDQSVNVIDAAARGASDGLQLALNIGAMLLAFISLIALINGIIGWVGNLFGNSNWSMENLLGYVFYPLALVIGVPLKDALTAGSLIGQKLILNEFVAFSRFGPIMTSLDPKTVAIITFALCGFANISSIAILIGGLGGMEPKRKDEVAKMGFKAVIAGTLANLLSATLAGMFI</sequence>
<feature type="transmembrane region" description="Helical" evidence="7">
    <location>
        <begin position="379"/>
        <end position="401"/>
    </location>
</feature>
<comment type="similarity">
    <text evidence="2 7">Belongs to the concentrative nucleoside transporter (CNT) (TC 2.A.41) family.</text>
</comment>
<feature type="domain" description="Concentrative nucleoside transporter C-terminal" evidence="9">
    <location>
        <begin position="194"/>
        <end position="399"/>
    </location>
</feature>
<comment type="subcellular location">
    <subcellularLocation>
        <location evidence="1">Cell membrane</location>
        <topology evidence="1">Multi-pass membrane protein</topology>
    </subcellularLocation>
</comment>
<dbReference type="STRING" id="1529.SAMN04487885_108123"/>
<evidence type="ECO:0000259" key="8">
    <source>
        <dbReference type="Pfam" id="PF01773"/>
    </source>
</evidence>
<dbReference type="GeneID" id="90546066"/>
<dbReference type="AlphaFoldDB" id="A0A1I2L2T5"/>
<keyword evidence="3" id="KW-1003">Cell membrane</keyword>
<reference evidence="11 14" key="2">
    <citation type="submission" date="2018-03" db="EMBL/GenBank/DDBJ databases">
        <title>The uncultured portion of the human microbiome is neutrally assembled.</title>
        <authorList>
            <person name="Jeraldo P."/>
            <person name="Boardman L."/>
            <person name="White B.A."/>
            <person name="Nelson H."/>
            <person name="Goldenfeld N."/>
            <person name="Chia N."/>
        </authorList>
    </citation>
    <scope>NUCLEOTIDE SEQUENCE [LARGE SCALE GENOMIC DNA]</scope>
    <source>
        <strain evidence="11">CIM:MAG 903</strain>
    </source>
</reference>
<dbReference type="InterPro" id="IPR011657">
    <property type="entry name" value="CNT_C_dom"/>
</dbReference>
<dbReference type="Pfam" id="PF07670">
    <property type="entry name" value="Gate"/>
    <property type="match status" value="1"/>
</dbReference>
<dbReference type="InterPro" id="IPR018270">
    <property type="entry name" value="C_nuclsd_transpt_met_bac"/>
</dbReference>
<dbReference type="EMBL" id="QAMZ01000056">
    <property type="protein sequence ID" value="PWL51442.1"/>
    <property type="molecule type" value="Genomic_DNA"/>
</dbReference>
<keyword evidence="13" id="KW-1185">Reference proteome</keyword>
<feature type="transmembrane region" description="Helical" evidence="7">
    <location>
        <begin position="343"/>
        <end position="367"/>
    </location>
</feature>
<protein>
    <recommendedName>
        <fullName evidence="7">Nucleoside permease</fullName>
    </recommendedName>
</protein>